<sequence length="88" mass="9212">MKKTKKAKAAKKRTLLGGATKSLKKLGKGTANGIGGLSTTKKIVGGAALLALGWNYLSKRRNKKTTNANATAAEMHLNAMDGNEENQA</sequence>
<accession>A0A0U4BMZ0</accession>
<dbReference type="Proteomes" id="UP000059542">
    <property type="component" value="Chromosome"/>
</dbReference>
<proteinExistence type="predicted"/>
<protein>
    <submittedName>
        <fullName evidence="1">Uncharacterized protein</fullName>
    </submittedName>
</protein>
<reference evidence="1 2" key="1">
    <citation type="submission" date="2015-12" db="EMBL/GenBank/DDBJ databases">
        <authorList>
            <person name="Shamseldin A."/>
            <person name="Moawad H."/>
            <person name="Abd El-Rahim W.M."/>
            <person name="Sadowsky M.J."/>
        </authorList>
    </citation>
    <scope>NUCLEOTIDE SEQUENCE [LARGE SCALE GENOMIC DNA]</scope>
    <source>
        <strain evidence="1 2">DG5B</strain>
    </source>
</reference>
<dbReference type="AlphaFoldDB" id="A0A0U4BMZ0"/>
<keyword evidence="2" id="KW-1185">Reference proteome</keyword>
<dbReference type="EMBL" id="CP013909">
    <property type="protein sequence ID" value="ALW85130.1"/>
    <property type="molecule type" value="Genomic_DNA"/>
</dbReference>
<evidence type="ECO:0000313" key="2">
    <source>
        <dbReference type="Proteomes" id="UP000059542"/>
    </source>
</evidence>
<organism evidence="1 2">
    <name type="scientific">Hymenobacter sedentarius</name>
    <dbReference type="NCBI Taxonomy" id="1411621"/>
    <lineage>
        <taxon>Bacteria</taxon>
        <taxon>Pseudomonadati</taxon>
        <taxon>Bacteroidota</taxon>
        <taxon>Cytophagia</taxon>
        <taxon>Cytophagales</taxon>
        <taxon>Hymenobacteraceae</taxon>
        <taxon>Hymenobacter</taxon>
    </lineage>
</organism>
<dbReference type="OrthoDB" id="10007293at2"/>
<dbReference type="KEGG" id="hyg:AUC43_08515"/>
<dbReference type="RefSeq" id="WP_068191906.1">
    <property type="nucleotide sequence ID" value="NZ_CP013909.1"/>
</dbReference>
<evidence type="ECO:0000313" key="1">
    <source>
        <dbReference type="EMBL" id="ALW85130.1"/>
    </source>
</evidence>
<gene>
    <name evidence="1" type="ORF">AUC43_08515</name>
</gene>
<name>A0A0U4BMZ0_9BACT</name>